<feature type="domain" description="Glycosyl transferase family 1" evidence="2">
    <location>
        <begin position="235"/>
        <end position="376"/>
    </location>
</feature>
<dbReference type="SUPFAM" id="SSF53756">
    <property type="entry name" value="UDP-Glycosyltransferase/glycogen phosphorylase"/>
    <property type="match status" value="1"/>
</dbReference>
<dbReference type="Proteomes" id="UP000467322">
    <property type="component" value="Unassembled WGS sequence"/>
</dbReference>
<proteinExistence type="predicted"/>
<dbReference type="GO" id="GO:0016757">
    <property type="term" value="F:glycosyltransferase activity"/>
    <property type="evidence" value="ECO:0007669"/>
    <property type="project" value="InterPro"/>
</dbReference>
<dbReference type="AlphaFoldDB" id="A0A845LZC8"/>
<dbReference type="PANTHER" id="PTHR46401">
    <property type="entry name" value="GLYCOSYLTRANSFERASE WBBK-RELATED"/>
    <property type="match status" value="1"/>
</dbReference>
<evidence type="ECO:0000259" key="2">
    <source>
        <dbReference type="Pfam" id="PF00534"/>
    </source>
</evidence>
<dbReference type="Gene3D" id="3.40.50.2000">
    <property type="entry name" value="Glycogen Phosphorylase B"/>
    <property type="match status" value="1"/>
</dbReference>
<accession>A0A845LZC8</accession>
<dbReference type="InterPro" id="IPR001296">
    <property type="entry name" value="Glyco_trans_1"/>
</dbReference>
<comment type="caution">
    <text evidence="3">The sequence shown here is derived from an EMBL/GenBank/DDBJ whole genome shotgun (WGS) entry which is preliminary data.</text>
</comment>
<sequence>MAVEGQAHTRLLDLSRLVSRVGRAAWTGVDRVEAAYLDRLLAEPGDLFALVRSSFGFTLFDRDGTRALADRLHGRVPWGATDLRTRLFLKAHPDRRRAESDLHRLCVARSGRRGLAWMLKTHLPGPPVWINTGHSNLRASVFDAVHAAGGRAVVLVHDTIPLDHPEWQRPGTVESFETRMRQVAMKADLVIHTAEATRRTTEAQFARLGRVPDAVVAHLGVTPPAAGALPPGLSPHKPYFVSLGTIEPRKNHALLLDVWRELSAELPSDEVPLLFIVGARGWNNEAVFARLDAHPAHVRELGPLPDAQLAALIQGACALVMPSRVEGFGLPPGEALGLGCPVIATDLPVYREVFGNNIVYLDPDAMYLWTNSIKSFAAGEKTAQAGRIELPSWEAHFNRVLACL</sequence>
<name>A0A845LZC8_9RHOB</name>
<protein>
    <submittedName>
        <fullName evidence="3">Glycosyltransferase</fullName>
    </submittedName>
</protein>
<dbReference type="CDD" id="cd03809">
    <property type="entry name" value="GT4_MtfB-like"/>
    <property type="match status" value="1"/>
</dbReference>
<keyword evidence="4" id="KW-1185">Reference proteome</keyword>
<dbReference type="PANTHER" id="PTHR46401:SF2">
    <property type="entry name" value="GLYCOSYLTRANSFERASE WBBK-RELATED"/>
    <property type="match status" value="1"/>
</dbReference>
<dbReference type="Pfam" id="PF00534">
    <property type="entry name" value="Glycos_transf_1"/>
    <property type="match status" value="1"/>
</dbReference>
<evidence type="ECO:0000256" key="1">
    <source>
        <dbReference type="ARBA" id="ARBA00022679"/>
    </source>
</evidence>
<evidence type="ECO:0000313" key="4">
    <source>
        <dbReference type="Proteomes" id="UP000467322"/>
    </source>
</evidence>
<reference evidence="3 4" key="1">
    <citation type="submission" date="2019-12" db="EMBL/GenBank/DDBJ databases">
        <title>Maritimibacter sp. nov. sp. isolated from sea sand.</title>
        <authorList>
            <person name="Kim J."/>
            <person name="Jeong S.E."/>
            <person name="Jung H.S."/>
            <person name="Jeon C.O."/>
        </authorList>
    </citation>
    <scope>NUCLEOTIDE SEQUENCE [LARGE SCALE GENOMIC DNA]</scope>
    <source>
        <strain evidence="3 4">DP07</strain>
    </source>
</reference>
<dbReference type="EMBL" id="WTUX01000006">
    <property type="protein sequence ID" value="MZR12139.1"/>
    <property type="molecule type" value="Genomic_DNA"/>
</dbReference>
<gene>
    <name evidence="3" type="ORF">GQE99_03785</name>
</gene>
<organism evidence="3 4">
    <name type="scientific">Maritimibacter harenae</name>
    <dbReference type="NCBI Taxonomy" id="2606218"/>
    <lineage>
        <taxon>Bacteria</taxon>
        <taxon>Pseudomonadati</taxon>
        <taxon>Pseudomonadota</taxon>
        <taxon>Alphaproteobacteria</taxon>
        <taxon>Rhodobacterales</taxon>
        <taxon>Roseobacteraceae</taxon>
        <taxon>Maritimibacter</taxon>
    </lineage>
</organism>
<keyword evidence="1 3" id="KW-0808">Transferase</keyword>
<evidence type="ECO:0000313" key="3">
    <source>
        <dbReference type="EMBL" id="MZR12139.1"/>
    </source>
</evidence>